<dbReference type="Proteomes" id="UP000735302">
    <property type="component" value="Unassembled WGS sequence"/>
</dbReference>
<dbReference type="EMBL" id="BLXT01004716">
    <property type="protein sequence ID" value="GFO16750.1"/>
    <property type="molecule type" value="Genomic_DNA"/>
</dbReference>
<comment type="caution">
    <text evidence="1">The sequence shown here is derived from an EMBL/GenBank/DDBJ whole genome shotgun (WGS) entry which is preliminary data.</text>
</comment>
<name>A0AAV4B845_9GAST</name>
<sequence length="113" mass="12771">MATWILDETRLVCRHPRLGLLGELRRKESDGTAGEWFQNQFSCYVHFDNEIYTVCDVAESKSIAELLFSAVQDEFQHPSFTLSITVATPLSQRLFAALFQMNSSILPSLSPSL</sequence>
<evidence type="ECO:0000313" key="1">
    <source>
        <dbReference type="EMBL" id="GFO16750.1"/>
    </source>
</evidence>
<evidence type="ECO:0000313" key="2">
    <source>
        <dbReference type="Proteomes" id="UP000735302"/>
    </source>
</evidence>
<protein>
    <submittedName>
        <fullName evidence="1">Uncharacterized protein</fullName>
    </submittedName>
</protein>
<gene>
    <name evidence="1" type="ORF">PoB_004325500</name>
</gene>
<dbReference type="AlphaFoldDB" id="A0AAV4B845"/>
<reference evidence="1 2" key="1">
    <citation type="journal article" date="2021" name="Elife">
        <title>Chloroplast acquisition without the gene transfer in kleptoplastic sea slugs, Plakobranchus ocellatus.</title>
        <authorList>
            <person name="Maeda T."/>
            <person name="Takahashi S."/>
            <person name="Yoshida T."/>
            <person name="Shimamura S."/>
            <person name="Takaki Y."/>
            <person name="Nagai Y."/>
            <person name="Toyoda A."/>
            <person name="Suzuki Y."/>
            <person name="Arimoto A."/>
            <person name="Ishii H."/>
            <person name="Satoh N."/>
            <person name="Nishiyama T."/>
            <person name="Hasebe M."/>
            <person name="Maruyama T."/>
            <person name="Minagawa J."/>
            <person name="Obokata J."/>
            <person name="Shigenobu S."/>
        </authorList>
    </citation>
    <scope>NUCLEOTIDE SEQUENCE [LARGE SCALE GENOMIC DNA]</scope>
</reference>
<proteinExistence type="predicted"/>
<organism evidence="1 2">
    <name type="scientific">Plakobranchus ocellatus</name>
    <dbReference type="NCBI Taxonomy" id="259542"/>
    <lineage>
        <taxon>Eukaryota</taxon>
        <taxon>Metazoa</taxon>
        <taxon>Spiralia</taxon>
        <taxon>Lophotrochozoa</taxon>
        <taxon>Mollusca</taxon>
        <taxon>Gastropoda</taxon>
        <taxon>Heterobranchia</taxon>
        <taxon>Euthyneura</taxon>
        <taxon>Panpulmonata</taxon>
        <taxon>Sacoglossa</taxon>
        <taxon>Placobranchoidea</taxon>
        <taxon>Plakobranchidae</taxon>
        <taxon>Plakobranchus</taxon>
    </lineage>
</organism>
<accession>A0AAV4B845</accession>
<keyword evidence="2" id="KW-1185">Reference proteome</keyword>